<dbReference type="Proteomes" id="UP001642409">
    <property type="component" value="Unassembled WGS sequence"/>
</dbReference>
<keyword evidence="2" id="KW-1185">Reference proteome</keyword>
<evidence type="ECO:0000313" key="1">
    <source>
        <dbReference type="EMBL" id="CAL5979977.1"/>
    </source>
</evidence>
<accession>A0ABP1GVC7</accession>
<reference evidence="1 2" key="1">
    <citation type="submission" date="2024-07" db="EMBL/GenBank/DDBJ databases">
        <authorList>
            <person name="Akdeniz Z."/>
        </authorList>
    </citation>
    <scope>NUCLEOTIDE SEQUENCE [LARGE SCALE GENOMIC DNA]</scope>
</reference>
<organism evidence="1 2">
    <name type="scientific">Hexamita inflata</name>
    <dbReference type="NCBI Taxonomy" id="28002"/>
    <lineage>
        <taxon>Eukaryota</taxon>
        <taxon>Metamonada</taxon>
        <taxon>Diplomonadida</taxon>
        <taxon>Hexamitidae</taxon>
        <taxon>Hexamitinae</taxon>
        <taxon>Hexamita</taxon>
    </lineage>
</organism>
<name>A0ABP1GVC7_9EUKA</name>
<dbReference type="EMBL" id="CAXDID020000011">
    <property type="protein sequence ID" value="CAL5979977.1"/>
    <property type="molecule type" value="Genomic_DNA"/>
</dbReference>
<sequence>MKMTRRNLIQLQNKLVQPSFQNIVIDGIQNTFQQNEPDAEQMQHLFRQIIESAGQLLHPIPYTLVSDWKNQPQNLKFYLQMAIFYLQYHHATEEIVSDAFRLASVIIQAYIDDGFEMEYVLQSIVVLSHLSHLDHYYASLCTLVDLVGLFQKLFTNMHLDHTLYGRAIDALIVILIQLVGNINIYNFKQLPTLLSLLSFNHKTLRKVHLKSNSRQYPVLELHLSHLILKLSNEFFLPVFNDQILQVVLKMIKKGLNNAELFKYLFRFVGLYEEYAEDVVDVLMSYLESGNTHCVFNVMNYIEEAGLTPEQGVLFEQYYQKFFK</sequence>
<comment type="caution">
    <text evidence="1">The sequence shown here is derived from an EMBL/GenBank/DDBJ whole genome shotgun (WGS) entry which is preliminary data.</text>
</comment>
<proteinExistence type="predicted"/>
<evidence type="ECO:0000313" key="2">
    <source>
        <dbReference type="Proteomes" id="UP001642409"/>
    </source>
</evidence>
<gene>
    <name evidence="1" type="ORF">HINF_LOCUS5961</name>
</gene>
<protein>
    <submittedName>
        <fullName evidence="1">Hypothetical_protein</fullName>
    </submittedName>
</protein>